<comment type="caution">
    <text evidence="4">The sequence shown here is derived from an EMBL/GenBank/DDBJ whole genome shotgun (WGS) entry which is preliminary data.</text>
</comment>
<dbReference type="GO" id="GO:0005737">
    <property type="term" value="C:cytoplasm"/>
    <property type="evidence" value="ECO:0007669"/>
    <property type="project" value="UniProtKB-SubCell"/>
</dbReference>
<dbReference type="Proteomes" id="UP001634394">
    <property type="component" value="Unassembled WGS sequence"/>
</dbReference>
<dbReference type="InterPro" id="IPR045875">
    <property type="entry name" value="NTF2"/>
</dbReference>
<dbReference type="GO" id="GO:0005635">
    <property type="term" value="C:nuclear envelope"/>
    <property type="evidence" value="ECO:0007669"/>
    <property type="project" value="UniProtKB-ARBA"/>
</dbReference>
<evidence type="ECO:0000256" key="1">
    <source>
        <dbReference type="ARBA" id="ARBA00022490"/>
    </source>
</evidence>
<dbReference type="PANTHER" id="PTHR12612">
    <property type="entry name" value="NUCLEAR TRANSPORT FACTOR 2"/>
    <property type="match status" value="1"/>
</dbReference>
<reference evidence="4 5" key="1">
    <citation type="submission" date="2024-11" db="EMBL/GenBank/DDBJ databases">
        <title>Chromosome-level genome assembly of the freshwater bivalve Anodonta woodiana.</title>
        <authorList>
            <person name="Chen X."/>
        </authorList>
    </citation>
    <scope>NUCLEOTIDE SEQUENCE [LARGE SCALE GENOMIC DNA]</scope>
    <source>
        <strain evidence="4">MN2024</strain>
        <tissue evidence="4">Gills</tissue>
    </source>
</reference>
<sequence length="143" mass="16279">MSFAAQAQPATDNLNPQFMEIGQQFVQAYYPIFDDALQRPKLEPMYHANAFLTFEDDQRMGRDKIVDKLKNLPFQKVAHALTKIDCQPTTDGGVLINVLGQVKVDEDRPIGFSHVFVLRPQDGTFYIMHEIFRLALHNIPDGS</sequence>
<evidence type="ECO:0000313" key="4">
    <source>
        <dbReference type="EMBL" id="KAL3859745.1"/>
    </source>
</evidence>
<keyword evidence="2" id="KW-0653">Protein transport</keyword>
<dbReference type="EMBL" id="JBJQND010000012">
    <property type="protein sequence ID" value="KAL3859745.1"/>
    <property type="molecule type" value="Genomic_DNA"/>
</dbReference>
<dbReference type="InterPro" id="IPR002075">
    <property type="entry name" value="NTF2_dom"/>
</dbReference>
<comment type="subcellular location">
    <subcellularLocation>
        <location evidence="2">Cytoplasm</location>
    </subcellularLocation>
    <subcellularLocation>
        <location evidence="2">Nucleus</location>
    </subcellularLocation>
</comment>
<dbReference type="InterPro" id="IPR018222">
    <property type="entry name" value="Nuclear_transport_factor_2_euk"/>
</dbReference>
<keyword evidence="2" id="KW-0813">Transport</keyword>
<gene>
    <name evidence="4" type="ORF">ACJMK2_009943</name>
</gene>
<dbReference type="PROSITE" id="PS50177">
    <property type="entry name" value="NTF2_DOMAIN"/>
    <property type="match status" value="1"/>
</dbReference>
<dbReference type="FunFam" id="3.10.450.50:FF:000005">
    <property type="entry name" value="Nuclear transport factor 2"/>
    <property type="match status" value="1"/>
</dbReference>
<accession>A0ABD3VDT3</accession>
<dbReference type="CDD" id="cd00780">
    <property type="entry name" value="NTF2"/>
    <property type="match status" value="1"/>
</dbReference>
<evidence type="ECO:0000313" key="5">
    <source>
        <dbReference type="Proteomes" id="UP001634394"/>
    </source>
</evidence>
<feature type="domain" description="NTF2" evidence="3">
    <location>
        <begin position="21"/>
        <end position="134"/>
    </location>
</feature>
<dbReference type="GO" id="GO:0051028">
    <property type="term" value="P:mRNA transport"/>
    <property type="evidence" value="ECO:0007669"/>
    <property type="project" value="UniProtKB-UniRule"/>
</dbReference>
<dbReference type="InterPro" id="IPR032710">
    <property type="entry name" value="NTF2-like_dom_sf"/>
</dbReference>
<dbReference type="AlphaFoldDB" id="A0ABD3VDT3"/>
<protein>
    <recommendedName>
        <fullName evidence="2">NTF2-related export protein</fullName>
    </recommendedName>
</protein>
<dbReference type="SUPFAM" id="SSF54427">
    <property type="entry name" value="NTF2-like"/>
    <property type="match status" value="1"/>
</dbReference>
<keyword evidence="2" id="KW-0539">Nucleus</keyword>
<keyword evidence="1 2" id="KW-0963">Cytoplasm</keyword>
<keyword evidence="5" id="KW-1185">Reference proteome</keyword>
<dbReference type="GO" id="GO:0006606">
    <property type="term" value="P:protein import into nucleus"/>
    <property type="evidence" value="ECO:0007669"/>
    <property type="project" value="UniProtKB-ARBA"/>
</dbReference>
<comment type="function">
    <text evidence="2">Has a role in nuclear-cytoplasmic transport of proteins and mRNAs.</text>
</comment>
<dbReference type="Pfam" id="PF02136">
    <property type="entry name" value="NTF2"/>
    <property type="match status" value="1"/>
</dbReference>
<organism evidence="4 5">
    <name type="scientific">Sinanodonta woodiana</name>
    <name type="common">Chinese pond mussel</name>
    <name type="synonym">Anodonta woodiana</name>
    <dbReference type="NCBI Taxonomy" id="1069815"/>
    <lineage>
        <taxon>Eukaryota</taxon>
        <taxon>Metazoa</taxon>
        <taxon>Spiralia</taxon>
        <taxon>Lophotrochozoa</taxon>
        <taxon>Mollusca</taxon>
        <taxon>Bivalvia</taxon>
        <taxon>Autobranchia</taxon>
        <taxon>Heteroconchia</taxon>
        <taxon>Palaeoheterodonta</taxon>
        <taxon>Unionida</taxon>
        <taxon>Unionoidea</taxon>
        <taxon>Unionidae</taxon>
        <taxon>Unioninae</taxon>
        <taxon>Sinanodonta</taxon>
    </lineage>
</organism>
<name>A0ABD3VDT3_SINWO</name>
<proteinExistence type="predicted"/>
<evidence type="ECO:0000256" key="2">
    <source>
        <dbReference type="RuleBase" id="RU369002"/>
    </source>
</evidence>
<evidence type="ECO:0000259" key="3">
    <source>
        <dbReference type="PROSITE" id="PS50177"/>
    </source>
</evidence>
<dbReference type="Gene3D" id="3.10.450.50">
    <property type="match status" value="1"/>
</dbReference>